<evidence type="ECO:0000313" key="2">
    <source>
        <dbReference type="Proteomes" id="UP001237156"/>
    </source>
</evidence>
<evidence type="ECO:0000313" key="1">
    <source>
        <dbReference type="EMBL" id="MDG9699680.1"/>
    </source>
</evidence>
<proteinExistence type="predicted"/>
<dbReference type="EMBL" id="JARVII010000014">
    <property type="protein sequence ID" value="MDG9699680.1"/>
    <property type="molecule type" value="Genomic_DNA"/>
</dbReference>
<dbReference type="AlphaFoldDB" id="A0AAW6RJK3"/>
<gene>
    <name evidence="1" type="ORF">QB898_08145</name>
</gene>
<reference evidence="1 2" key="1">
    <citation type="submission" date="2023-04" db="EMBL/GenBank/DDBJ databases">
        <title>Ottowia paracancer sp. nov., isolated from human stomach.</title>
        <authorList>
            <person name="Song Y."/>
        </authorList>
    </citation>
    <scope>NUCLEOTIDE SEQUENCE [LARGE SCALE GENOMIC DNA]</scope>
    <source>
        <strain evidence="1 2">10c7w1</strain>
    </source>
</reference>
<keyword evidence="2" id="KW-1185">Reference proteome</keyword>
<comment type="caution">
    <text evidence="1">The sequence shown here is derived from an EMBL/GenBank/DDBJ whole genome shotgun (WGS) entry which is preliminary data.</text>
</comment>
<organism evidence="1 2">
    <name type="scientific">Ottowia cancrivicina</name>
    <dbReference type="NCBI Taxonomy" id="3040346"/>
    <lineage>
        <taxon>Bacteria</taxon>
        <taxon>Pseudomonadati</taxon>
        <taxon>Pseudomonadota</taxon>
        <taxon>Betaproteobacteria</taxon>
        <taxon>Burkholderiales</taxon>
        <taxon>Comamonadaceae</taxon>
        <taxon>Ottowia</taxon>
    </lineage>
</organism>
<accession>A0AAW6RJK3</accession>
<name>A0AAW6RJK3_9BURK</name>
<protein>
    <submittedName>
        <fullName evidence="1">Uncharacterized protein</fullName>
    </submittedName>
</protein>
<sequence>MSDAICLISCSSGFFPGESADVCRCLMDADAEAEVLAEVFEIAAMKAPETVENNPI</sequence>
<dbReference type="Proteomes" id="UP001237156">
    <property type="component" value="Unassembled WGS sequence"/>
</dbReference>